<dbReference type="Pfam" id="PF00082">
    <property type="entry name" value="Peptidase_S8"/>
    <property type="match status" value="1"/>
</dbReference>
<keyword evidence="3 7" id="KW-0732">Signal</keyword>
<feature type="active site" description="Charge relay system" evidence="6">
    <location>
        <position position="332"/>
    </location>
</feature>
<dbReference type="InterPro" id="IPR015500">
    <property type="entry name" value="Peptidase_S8_subtilisin-rel"/>
</dbReference>
<dbReference type="Proteomes" id="UP001549145">
    <property type="component" value="Unassembled WGS sequence"/>
</dbReference>
<dbReference type="PROSITE" id="PS51892">
    <property type="entry name" value="SUBTILASE"/>
    <property type="match status" value="1"/>
</dbReference>
<evidence type="ECO:0000256" key="3">
    <source>
        <dbReference type="ARBA" id="ARBA00022729"/>
    </source>
</evidence>
<dbReference type="SUPFAM" id="SSF103515">
    <property type="entry name" value="Autotransporter"/>
    <property type="match status" value="1"/>
</dbReference>
<dbReference type="PANTHER" id="PTHR43399">
    <property type="entry name" value="SUBTILISIN-RELATED"/>
    <property type="match status" value="1"/>
</dbReference>
<dbReference type="SMART" id="SM00869">
    <property type="entry name" value="Autotransporter"/>
    <property type="match status" value="1"/>
</dbReference>
<protein>
    <submittedName>
        <fullName evidence="9">Subtilase-type serine protease</fullName>
        <ecNumber evidence="9">3.4.21.-</ecNumber>
    </submittedName>
</protein>
<dbReference type="GO" id="GO:0008233">
    <property type="term" value="F:peptidase activity"/>
    <property type="evidence" value="ECO:0007669"/>
    <property type="project" value="UniProtKB-KW"/>
</dbReference>
<dbReference type="NCBIfam" id="TIGR02601">
    <property type="entry name" value="autotrns_rpt"/>
    <property type="match status" value="1"/>
</dbReference>
<keyword evidence="2 6" id="KW-0645">Protease</keyword>
<organism evidence="9 10">
    <name type="scientific">Methylobacterium goesingense</name>
    <dbReference type="NCBI Taxonomy" id="243690"/>
    <lineage>
        <taxon>Bacteria</taxon>
        <taxon>Pseudomonadati</taxon>
        <taxon>Pseudomonadota</taxon>
        <taxon>Alphaproteobacteria</taxon>
        <taxon>Hyphomicrobiales</taxon>
        <taxon>Methylobacteriaceae</taxon>
        <taxon>Methylobacterium</taxon>
    </lineage>
</organism>
<dbReference type="RefSeq" id="WP_238281058.1">
    <property type="nucleotide sequence ID" value="NZ_BPQL01000115.1"/>
</dbReference>
<dbReference type="NCBIfam" id="TIGR01414">
    <property type="entry name" value="autotrans_barl"/>
    <property type="match status" value="1"/>
</dbReference>
<dbReference type="InterPro" id="IPR036709">
    <property type="entry name" value="Autotransporte_beta_dom_sf"/>
</dbReference>
<dbReference type="EC" id="3.4.21.-" evidence="9"/>
<dbReference type="SUPFAM" id="SSF52743">
    <property type="entry name" value="Subtilisin-like"/>
    <property type="match status" value="1"/>
</dbReference>
<keyword evidence="4 6" id="KW-0378">Hydrolase</keyword>
<dbReference type="PRINTS" id="PR00723">
    <property type="entry name" value="SUBTILISIN"/>
</dbReference>
<gene>
    <name evidence="9" type="ORF">ABID43_000409</name>
</gene>
<feature type="domain" description="Autotransporter" evidence="8">
    <location>
        <begin position="768"/>
        <end position="1056"/>
    </location>
</feature>
<dbReference type="CDD" id="cd04848">
    <property type="entry name" value="Peptidases_S8_Autotransporter_serine_protease_like"/>
    <property type="match status" value="1"/>
</dbReference>
<sequence length="1056" mass="108547">MSNPTCLRPLRAAGLSFLLCAGVSHAALGQTTGYQDPGRIGDVASWRTPEYLADFGLASMNADQAYARGITGRGVVVGSVDSGFLATHPEFAGRVTALTNTGTFRADGYRYETAAGVRSSFFTAGSSYSVPGTWIQGVNDDHGTHVDGTIVANRDGVGMHGVAFGATLLATNTNGTDSSIYGTNQDYNYFKSAYGNLVAQGARAINSSWGSPPPPENYNTLGGLFSAYAKFPRQLDWLDAAAEAGRAGTIMVFAAGNAGVNNPTVRAALPYFEPDLEKTWIAASGLTATDASAFNRCGVAKYWCIAAPGRNVYSTVTSATGVAGYGLKSGTSMSAPHVTGALALVMERFAYMTNEQTRDVLLTTATHLGDGPADRPNETFGWGKIDLGRAMNGPGQFLGRFDANLGAGVSDTWSNDISDAALRQRFVEDSAEHAAWIQTKAERGWTNGLPANATQEQGVEYTYKQARDQAFLTRTYAGGLTKSGGGTLQLTGNSTYTGTTEVNGGLLAVNGSITSLANVNAGGTLGGSGRVGGLNVGQGGTVAPGNSIGTLNVAGNVTFAAGSTYAVEVAAGRSDRIAATGAAQIGGGTVSVSLENALSPLSPTETRSLLGQRYTILTATGGVSGRFDVSTPRYTFIGTDLSYGASTVDLSVARNATTFASVGANRNQASVGAAVEGLGAGNRIYETILVTTDPGSARGAFQSLSGDIHASLVSAEFETAFFVREAILDRLRWGPTPGSTEATDYGLLPATYTADLPGRAVPVPMRVVDSRVFGVWGQGFGSFGQARTDGNAASLSRQTSGFVLGADARLENGIRIGVAGGYSNTGLDTPGSLQSGTVESGFGGVYGGYEFGAVSLRVGAVYADNSARLRRGVAFAGLADSTSARTGGDTIQGFGEVGYRFAFAGQPGAAPGGFALAYIEPFVGGALVSIGRDRLTETGGFAALTGAAQTYDIGTSTVGLRAQASLDLGFGAPVSLRGLVGYRRAYGDVVPKALLAFGTGPSFLTAGLPIDRDALVAEAGLDVLVGRGTTLGVAYTGQVGNRAQDHAVKGNFTYRF</sequence>
<dbReference type="GO" id="GO:0006508">
    <property type="term" value="P:proteolysis"/>
    <property type="evidence" value="ECO:0007669"/>
    <property type="project" value="UniProtKB-KW"/>
</dbReference>
<comment type="caution">
    <text evidence="9">The sequence shown here is derived from an EMBL/GenBank/DDBJ whole genome shotgun (WGS) entry which is preliminary data.</text>
</comment>
<dbReference type="InterPro" id="IPR051048">
    <property type="entry name" value="Peptidase_S8/S53_subtilisin"/>
</dbReference>
<keyword evidence="10" id="KW-1185">Reference proteome</keyword>
<dbReference type="Pfam" id="PF12951">
    <property type="entry name" value="PATR"/>
    <property type="match status" value="1"/>
</dbReference>
<evidence type="ECO:0000256" key="4">
    <source>
        <dbReference type="ARBA" id="ARBA00022801"/>
    </source>
</evidence>
<dbReference type="EMBL" id="JBEPMM010000001">
    <property type="protein sequence ID" value="MET3690890.1"/>
    <property type="molecule type" value="Genomic_DNA"/>
</dbReference>
<dbReference type="PANTHER" id="PTHR43399:SF4">
    <property type="entry name" value="CELL WALL-ASSOCIATED PROTEASE"/>
    <property type="match status" value="1"/>
</dbReference>
<dbReference type="InterPro" id="IPR036852">
    <property type="entry name" value="Peptidase_S8/S53_dom_sf"/>
</dbReference>
<dbReference type="InterPro" id="IPR013425">
    <property type="entry name" value="Autotrns_rpt"/>
</dbReference>
<feature type="active site" description="Charge relay system" evidence="6">
    <location>
        <position position="81"/>
    </location>
</feature>
<reference evidence="9 10" key="1">
    <citation type="submission" date="2024-06" db="EMBL/GenBank/DDBJ databases">
        <title>Genomic Encyclopedia of Type Strains, Phase IV (KMG-IV): sequencing the most valuable type-strain genomes for metagenomic binning, comparative biology and taxonomic classification.</title>
        <authorList>
            <person name="Goeker M."/>
        </authorList>
    </citation>
    <scope>NUCLEOTIDE SEQUENCE [LARGE SCALE GENOMIC DNA]</scope>
    <source>
        <strain evidence="9 10">DSM 21331</strain>
    </source>
</reference>
<dbReference type="PROSITE" id="PS51208">
    <property type="entry name" value="AUTOTRANSPORTER"/>
    <property type="match status" value="1"/>
</dbReference>
<evidence type="ECO:0000256" key="5">
    <source>
        <dbReference type="ARBA" id="ARBA00022825"/>
    </source>
</evidence>
<name>A0ABV2L1Y7_9HYPH</name>
<dbReference type="Gene3D" id="2.40.128.130">
    <property type="entry name" value="Autotransporter beta-domain"/>
    <property type="match status" value="1"/>
</dbReference>
<comment type="similarity">
    <text evidence="1 6">Belongs to the peptidase S8 family.</text>
</comment>
<accession>A0ABV2L1Y7</accession>
<dbReference type="InterPro" id="IPR006315">
    <property type="entry name" value="OM_autotransptr_brl_dom"/>
</dbReference>
<keyword evidence="5 6" id="KW-0720">Serine protease</keyword>
<evidence type="ECO:0000256" key="1">
    <source>
        <dbReference type="ARBA" id="ARBA00011073"/>
    </source>
</evidence>
<dbReference type="InterPro" id="IPR034061">
    <property type="entry name" value="Peptidases_S8_Autotransporter"/>
</dbReference>
<feature type="signal peptide" evidence="7">
    <location>
        <begin position="1"/>
        <end position="26"/>
    </location>
</feature>
<dbReference type="Gene3D" id="3.40.50.200">
    <property type="entry name" value="Peptidase S8/S53 domain"/>
    <property type="match status" value="1"/>
</dbReference>
<evidence type="ECO:0000256" key="2">
    <source>
        <dbReference type="ARBA" id="ARBA00022670"/>
    </source>
</evidence>
<evidence type="ECO:0000313" key="9">
    <source>
        <dbReference type="EMBL" id="MET3690890.1"/>
    </source>
</evidence>
<dbReference type="Pfam" id="PF03797">
    <property type="entry name" value="Autotransporter"/>
    <property type="match status" value="1"/>
</dbReference>
<feature type="active site" description="Charge relay system" evidence="6">
    <location>
        <position position="142"/>
    </location>
</feature>
<evidence type="ECO:0000256" key="6">
    <source>
        <dbReference type="PROSITE-ProRule" id="PRU01240"/>
    </source>
</evidence>
<proteinExistence type="inferred from homology"/>
<evidence type="ECO:0000256" key="7">
    <source>
        <dbReference type="SAM" id="SignalP"/>
    </source>
</evidence>
<dbReference type="InterPro" id="IPR023828">
    <property type="entry name" value="Peptidase_S8_Ser-AS"/>
</dbReference>
<evidence type="ECO:0000259" key="8">
    <source>
        <dbReference type="PROSITE" id="PS51208"/>
    </source>
</evidence>
<dbReference type="InterPro" id="IPR000209">
    <property type="entry name" value="Peptidase_S8/S53_dom"/>
</dbReference>
<feature type="chain" id="PRO_5045650395" evidence="7">
    <location>
        <begin position="27"/>
        <end position="1056"/>
    </location>
</feature>
<evidence type="ECO:0000313" key="10">
    <source>
        <dbReference type="Proteomes" id="UP001549145"/>
    </source>
</evidence>
<dbReference type="PROSITE" id="PS00138">
    <property type="entry name" value="SUBTILASE_SER"/>
    <property type="match status" value="1"/>
</dbReference>
<dbReference type="InterPro" id="IPR005546">
    <property type="entry name" value="Autotransporte_beta"/>
</dbReference>